<proteinExistence type="predicted"/>
<dbReference type="CDD" id="cd16936">
    <property type="entry name" value="HATPase_RsbW-like"/>
    <property type="match status" value="1"/>
</dbReference>
<keyword evidence="1" id="KW-0418">Kinase</keyword>
<evidence type="ECO:0000259" key="3">
    <source>
        <dbReference type="Pfam" id="PF14417"/>
    </source>
</evidence>
<dbReference type="GO" id="GO:0004674">
    <property type="term" value="F:protein serine/threonine kinase activity"/>
    <property type="evidence" value="ECO:0007669"/>
    <property type="project" value="UniProtKB-KW"/>
</dbReference>
<dbReference type="InterPro" id="IPR036890">
    <property type="entry name" value="HATPase_C_sf"/>
</dbReference>
<dbReference type="InterPro" id="IPR050267">
    <property type="entry name" value="Anti-sigma-factor_SerPK"/>
</dbReference>
<dbReference type="InterPro" id="IPR025847">
    <property type="entry name" value="MEDS_domain"/>
</dbReference>
<dbReference type="Pfam" id="PF14417">
    <property type="entry name" value="MEDS"/>
    <property type="match status" value="1"/>
</dbReference>
<protein>
    <submittedName>
        <fullName evidence="4">Uncharacterized protein</fullName>
    </submittedName>
</protein>
<organism evidence="4 5">
    <name type="scientific">Nocardioides piscis</name>
    <dbReference type="NCBI Taxonomy" id="2714938"/>
    <lineage>
        <taxon>Bacteria</taxon>
        <taxon>Bacillati</taxon>
        <taxon>Actinomycetota</taxon>
        <taxon>Actinomycetes</taxon>
        <taxon>Propionibacteriales</taxon>
        <taxon>Nocardioidaceae</taxon>
        <taxon>Nocardioides</taxon>
    </lineage>
</organism>
<dbReference type="Proteomes" id="UP000502035">
    <property type="component" value="Chromosome"/>
</dbReference>
<evidence type="ECO:0000259" key="2">
    <source>
        <dbReference type="Pfam" id="PF13581"/>
    </source>
</evidence>
<accession>A0A6G7YDP4</accession>
<dbReference type="InterPro" id="IPR003594">
    <property type="entry name" value="HATPase_dom"/>
</dbReference>
<dbReference type="KEGG" id="npi:G7071_04270"/>
<evidence type="ECO:0000313" key="5">
    <source>
        <dbReference type="Proteomes" id="UP000502035"/>
    </source>
</evidence>
<dbReference type="PANTHER" id="PTHR35526:SF3">
    <property type="entry name" value="ANTI-SIGMA-F FACTOR RSBW"/>
    <property type="match status" value="1"/>
</dbReference>
<reference evidence="4 5" key="1">
    <citation type="submission" date="2020-03" db="EMBL/GenBank/DDBJ databases">
        <title>Nocardioides sp. nov., isolated from fish.</title>
        <authorList>
            <person name="Hyun D.-W."/>
            <person name="Bae J.-W."/>
        </authorList>
    </citation>
    <scope>NUCLEOTIDE SEQUENCE [LARGE SCALE GENOMIC DNA]</scope>
    <source>
        <strain evidence="4 5">HDW12A</strain>
    </source>
</reference>
<dbReference type="EMBL" id="CP049866">
    <property type="protein sequence ID" value="QIK74758.1"/>
    <property type="molecule type" value="Genomic_DNA"/>
</dbReference>
<dbReference type="SUPFAM" id="SSF55874">
    <property type="entry name" value="ATPase domain of HSP90 chaperone/DNA topoisomerase II/histidine kinase"/>
    <property type="match status" value="1"/>
</dbReference>
<sequence length="313" mass="33235">MAERSCMLHSEHKVAAYDDVAALVERVADFVAESLADDVPVVTVCRPALRRAVDDRLVERGVDTVRASADAAFLALDAEETLRSFMVDGRPDPVRFARLVDDLVPADGRPVNAFGEMVAVLWERGEVIAALELEALWNSAIEAHSIRLLCAYPSTLLAGADLHDVSRMCDLHDEVSLLGAHPDSGEIRVDADTATSSVHLPVPAAVGSARRFVRDAVTTWGLADLAGDVALITSELATNAVKHGASPFRTTLVRADGGVLVAVEDGSSAWPELQDALPGDQDGRGMAIIATLSRRSGCQSTPGGKVAWAELRA</sequence>
<dbReference type="AlphaFoldDB" id="A0A6G7YDP4"/>
<dbReference type="Pfam" id="PF13581">
    <property type="entry name" value="HATPase_c_2"/>
    <property type="match status" value="1"/>
</dbReference>
<keyword evidence="1" id="KW-0723">Serine/threonine-protein kinase</keyword>
<keyword evidence="1" id="KW-0808">Transferase</keyword>
<feature type="domain" description="MEDS" evidence="3">
    <location>
        <begin position="12"/>
        <end position="167"/>
    </location>
</feature>
<evidence type="ECO:0000313" key="4">
    <source>
        <dbReference type="EMBL" id="QIK74758.1"/>
    </source>
</evidence>
<feature type="domain" description="Histidine kinase/HSP90-like ATPase" evidence="2">
    <location>
        <begin position="203"/>
        <end position="308"/>
    </location>
</feature>
<dbReference type="RefSeq" id="WP_166315301.1">
    <property type="nucleotide sequence ID" value="NZ_CP049866.1"/>
</dbReference>
<name>A0A6G7YDP4_9ACTN</name>
<dbReference type="PANTHER" id="PTHR35526">
    <property type="entry name" value="ANTI-SIGMA-F FACTOR RSBW-RELATED"/>
    <property type="match status" value="1"/>
</dbReference>
<evidence type="ECO:0000256" key="1">
    <source>
        <dbReference type="ARBA" id="ARBA00022527"/>
    </source>
</evidence>
<dbReference type="Gene3D" id="3.30.565.10">
    <property type="entry name" value="Histidine kinase-like ATPase, C-terminal domain"/>
    <property type="match status" value="1"/>
</dbReference>
<keyword evidence="5" id="KW-1185">Reference proteome</keyword>
<gene>
    <name evidence="4" type="ORF">G7071_04270</name>
</gene>